<reference evidence="1 2" key="2">
    <citation type="submission" date="2014-11" db="EMBL/GenBank/DDBJ databases">
        <title>Draft genome sequence of the solvent-tolerant Pseudomonas putida S12 including megaplasmid pTTS12.</title>
        <authorList>
            <person name="Wierckx N."/>
            <person name="Nijkamp J."/>
            <person name="Ballerstedt H."/>
            <person name="Siezen R.J."/>
            <person name="Wels M."/>
            <person name="de Ridder D."/>
            <person name="de Winde J.H."/>
            <person name="Ruijssenaars H.J."/>
        </authorList>
    </citation>
    <scope>NUCLEOTIDE SEQUENCE [LARGE SCALE GENOMIC DNA]</scope>
    <source>
        <strain evidence="1 2">S12</strain>
    </source>
</reference>
<organism evidence="1 2">
    <name type="scientific">Pseudomonas putida S12</name>
    <dbReference type="NCBI Taxonomy" id="1215087"/>
    <lineage>
        <taxon>Bacteria</taxon>
        <taxon>Pseudomonadati</taxon>
        <taxon>Pseudomonadota</taxon>
        <taxon>Gammaproteobacteria</taxon>
        <taxon>Pseudomonadales</taxon>
        <taxon>Pseudomonadaceae</taxon>
        <taxon>Pseudomonas</taxon>
    </lineage>
</organism>
<name>A0AA34RVG7_PSEPU</name>
<reference evidence="1 2" key="1">
    <citation type="submission" date="2014-11" db="EMBL/GenBank/DDBJ databases">
        <title>Complete genome sequence of Pseudomonas putida S12 including megaplasmid pTTS12.</title>
        <authorList>
            <person name="Kuepper J."/>
            <person name="Ruijssenaars H.J."/>
            <person name="Blank L.M."/>
            <person name="de Winde J.H."/>
            <person name="Wierckx N."/>
        </authorList>
    </citation>
    <scope>NUCLEOTIDE SEQUENCE [LARGE SCALE GENOMIC DNA]</scope>
    <source>
        <strain evidence="1 2">S12</strain>
    </source>
</reference>
<dbReference type="AlphaFoldDB" id="A0AA34RVG7"/>
<proteinExistence type="predicted"/>
<evidence type="ECO:0000313" key="2">
    <source>
        <dbReference type="Proteomes" id="UP000017753"/>
    </source>
</evidence>
<dbReference type="EMBL" id="CP009974">
    <property type="protein sequence ID" value="AJA14102.1"/>
    <property type="molecule type" value="Genomic_DNA"/>
</dbReference>
<evidence type="ECO:0000313" key="1">
    <source>
        <dbReference type="EMBL" id="AJA14102.1"/>
    </source>
</evidence>
<gene>
    <name evidence="1" type="ORF">RPPX_12355</name>
</gene>
<protein>
    <submittedName>
        <fullName evidence="1">Uncharacterized protein</fullName>
    </submittedName>
</protein>
<accession>A0AA34RVG7</accession>
<dbReference type="Proteomes" id="UP000017753">
    <property type="component" value="Chromosome"/>
</dbReference>
<sequence length="173" mass="19517">MSSAPYDDKNAELAQAIKQQLSDALCRLEKESTLSASVSSLAKLSGVHRNTIYNHKWPLEKLKAIKEKRAQLKVEAKALKAVQKSPEELLELSRLEVIYWFTQLQDARNSVASLAKKTRETESSRNFYKDMAHERLIKINDLNSEIRKLQDALALQEEEILLLRGSPGPEGGS</sequence>